<organism evidence="2 3">
    <name type="scientific">Colletotrichum lupini</name>
    <dbReference type="NCBI Taxonomy" id="145971"/>
    <lineage>
        <taxon>Eukaryota</taxon>
        <taxon>Fungi</taxon>
        <taxon>Dikarya</taxon>
        <taxon>Ascomycota</taxon>
        <taxon>Pezizomycotina</taxon>
        <taxon>Sordariomycetes</taxon>
        <taxon>Hypocreomycetidae</taxon>
        <taxon>Glomerellales</taxon>
        <taxon>Glomerellaceae</taxon>
        <taxon>Colletotrichum</taxon>
        <taxon>Colletotrichum acutatum species complex</taxon>
    </lineage>
</organism>
<dbReference type="GeneID" id="73348983"/>
<sequence length="136" mass="15727">MPESSSDNSSHPKPNYYDENDRINFDGMTSDQAGAAYAIDAERVAHNRDEQAKAKARFTSDKKKAQRFVAASKIRFKREEDKGDKKDEDWYEKLKKEVRDREELLKDIIAKGATAKEFDWESWAHLVPEVLESSRS</sequence>
<feature type="compositionally biased region" description="Polar residues" evidence="1">
    <location>
        <begin position="1"/>
        <end position="12"/>
    </location>
</feature>
<reference evidence="2" key="1">
    <citation type="journal article" date="2021" name="Mol. Plant Microbe Interact.">
        <title>Complete Genome Sequence of the Plant-Pathogenic Fungus Colletotrichum lupini.</title>
        <authorList>
            <person name="Baroncelli R."/>
            <person name="Pensec F."/>
            <person name="Da Lio D."/>
            <person name="Boufleur T."/>
            <person name="Vicente I."/>
            <person name="Sarrocco S."/>
            <person name="Picot A."/>
            <person name="Baraldi E."/>
            <person name="Sukno S."/>
            <person name="Thon M."/>
            <person name="Le Floch G."/>
        </authorList>
    </citation>
    <scope>NUCLEOTIDE SEQUENCE</scope>
    <source>
        <strain evidence="2">IMI 504893</strain>
    </source>
</reference>
<dbReference type="EMBL" id="CP019480">
    <property type="protein sequence ID" value="UQC89518.1"/>
    <property type="molecule type" value="Genomic_DNA"/>
</dbReference>
<keyword evidence="3" id="KW-1185">Reference proteome</keyword>
<evidence type="ECO:0000313" key="3">
    <source>
        <dbReference type="Proteomes" id="UP000830671"/>
    </source>
</evidence>
<evidence type="ECO:0000256" key="1">
    <source>
        <dbReference type="SAM" id="MobiDB-lite"/>
    </source>
</evidence>
<dbReference type="KEGG" id="clup:CLUP02_15049"/>
<protein>
    <submittedName>
        <fullName evidence="2">Uncharacterized protein</fullName>
    </submittedName>
</protein>
<name>A0A9Q8T5C3_9PEZI</name>
<feature type="region of interest" description="Disordered" evidence="1">
    <location>
        <begin position="1"/>
        <end position="23"/>
    </location>
</feature>
<accession>A0A9Q8T5C3</accession>
<evidence type="ECO:0000313" key="2">
    <source>
        <dbReference type="EMBL" id="UQC89518.1"/>
    </source>
</evidence>
<gene>
    <name evidence="2" type="ORF">CLUP02_15049</name>
</gene>
<dbReference type="Proteomes" id="UP000830671">
    <property type="component" value="Chromosome 8"/>
</dbReference>
<proteinExistence type="predicted"/>
<dbReference type="AlphaFoldDB" id="A0A9Q8T5C3"/>
<dbReference type="RefSeq" id="XP_049151119.1">
    <property type="nucleotide sequence ID" value="XM_049293973.1"/>
</dbReference>